<dbReference type="CDD" id="cd12148">
    <property type="entry name" value="fungal_TF_MHR"/>
    <property type="match status" value="1"/>
</dbReference>
<evidence type="ECO:0000313" key="13">
    <source>
        <dbReference type="Proteomes" id="UP000019373"/>
    </source>
</evidence>
<accession>U1HUK5</accession>
<keyword evidence="13" id="KW-1185">Reference proteome</keyword>
<protein>
    <recommendedName>
        <fullName evidence="11">Xylanolytic transcriptional activator regulatory domain-containing protein</fullName>
    </recommendedName>
</protein>
<dbReference type="PANTHER" id="PTHR47338:SF3">
    <property type="entry name" value="C6 FINGER DOMAIN TRANSCRIPTION FACTOR DBAA-RELATED"/>
    <property type="match status" value="1"/>
</dbReference>
<dbReference type="InterPro" id="IPR001129">
    <property type="entry name" value="Membr-assoc_MAPEG"/>
</dbReference>
<dbReference type="GO" id="GO:0016020">
    <property type="term" value="C:membrane"/>
    <property type="evidence" value="ECO:0007669"/>
    <property type="project" value="UniProtKB-SubCell"/>
</dbReference>
<evidence type="ECO:0000256" key="7">
    <source>
        <dbReference type="ARBA" id="ARBA00023125"/>
    </source>
</evidence>
<dbReference type="OrthoDB" id="3037908at2759"/>
<dbReference type="AlphaFoldDB" id="U1HUK5"/>
<dbReference type="Pfam" id="PF01124">
    <property type="entry name" value="MAPEG"/>
    <property type="match status" value="1"/>
</dbReference>
<evidence type="ECO:0000256" key="1">
    <source>
        <dbReference type="ARBA" id="ARBA00004123"/>
    </source>
</evidence>
<name>U1HUK5_ENDPU</name>
<dbReference type="InterPro" id="IPR050815">
    <property type="entry name" value="TF_fung"/>
</dbReference>
<dbReference type="GO" id="GO:0005634">
    <property type="term" value="C:nucleus"/>
    <property type="evidence" value="ECO:0007669"/>
    <property type="project" value="UniProtKB-SubCell"/>
</dbReference>
<reference evidence="13" key="1">
    <citation type="journal article" date="2014" name="BMC Genomics">
        <title>Genome characteristics reveal the impact of lichenization on lichen-forming fungus Endocarpon pusillum Hedwig (Verrucariales, Ascomycota).</title>
        <authorList>
            <person name="Wang Y.-Y."/>
            <person name="Liu B."/>
            <person name="Zhang X.-Y."/>
            <person name="Zhou Q.-M."/>
            <person name="Zhang T."/>
            <person name="Li H."/>
            <person name="Yu Y.-F."/>
            <person name="Zhang X.-L."/>
            <person name="Hao X.-Y."/>
            <person name="Wang M."/>
            <person name="Wang L."/>
            <person name="Wei J.-C."/>
        </authorList>
    </citation>
    <scope>NUCLEOTIDE SEQUENCE [LARGE SCALE GENOMIC DNA]</scope>
    <source>
        <strain evidence="13">Z07020 / HMAS-L-300199</strain>
    </source>
</reference>
<keyword evidence="7" id="KW-0238">DNA-binding</keyword>
<dbReference type="GO" id="GO:0008270">
    <property type="term" value="F:zinc ion binding"/>
    <property type="evidence" value="ECO:0007669"/>
    <property type="project" value="InterPro"/>
</dbReference>
<dbReference type="InterPro" id="IPR007219">
    <property type="entry name" value="XnlR_reg_dom"/>
</dbReference>
<feature type="domain" description="Xylanolytic transcriptional activator regulatory" evidence="11">
    <location>
        <begin position="317"/>
        <end position="394"/>
    </location>
</feature>
<evidence type="ECO:0000256" key="2">
    <source>
        <dbReference type="ARBA" id="ARBA00004370"/>
    </source>
</evidence>
<keyword evidence="8" id="KW-0472">Membrane</keyword>
<dbReference type="PANTHER" id="PTHR47338">
    <property type="entry name" value="ZN(II)2CYS6 TRANSCRIPTION FACTOR (EUROFUNG)-RELATED"/>
    <property type="match status" value="1"/>
</dbReference>
<dbReference type="SMART" id="SM00906">
    <property type="entry name" value="Fungal_trans"/>
    <property type="match status" value="1"/>
</dbReference>
<keyword evidence="9" id="KW-0804">Transcription</keyword>
<dbReference type="Proteomes" id="UP000019373">
    <property type="component" value="Unassembled WGS sequence"/>
</dbReference>
<sequence length="555" mass="62637">MTLTPSITSFLGQQAANYAPAFTLANWYFAYCTLSPRFAKMAVGLDHNSAPREDLSKYGEAAVQTGKLSRRRLEQIKRLQAAHENSVEGFTLFVAAVLFATQSAVSNTAINGICIWYTLSRVAYSIAYVLIESERLTALEGRLVRQQNAASFDDLVDETVADNILTEDLIQSPSGIPTPDDEAHSQGPFLGMKTVDSLTGLPETCISDLMQADLTQLYFDRVHSFVPILHQRRHHSWNRQPAKSESRTCLQYAMWTLAASVSAQFENVGDSLYRDTQRMLEVVESKATNIESIDIEQVQACILLAIYDLMRTDYRRGWMTAGRAFRLVQLMRLYEIDVPNSMATQTDWIETEEKRRTFWMAYSLDRFISIRNGGPLTLSEQVIVIRLPAPEMEFQSGQPTLVGFLSEAITADDQSAMSPFTECIILATISGRALSHRHQSLVENVYGNVSQDFWDRHQWISTILTQRIQILSLKYPHASQHVDPMLLFTSMVAQTTVIYLYQTMKCVSPATAENGAVRMEYERRSLVAAQEIVYLTKTLAQLSRFKARPLDLLLS</sequence>
<keyword evidence="4" id="KW-0479">Metal-binding</keyword>
<evidence type="ECO:0000256" key="3">
    <source>
        <dbReference type="ARBA" id="ARBA00022692"/>
    </source>
</evidence>
<comment type="subcellular location">
    <subcellularLocation>
        <location evidence="2">Membrane</location>
    </subcellularLocation>
    <subcellularLocation>
        <location evidence="1">Nucleus</location>
    </subcellularLocation>
</comment>
<evidence type="ECO:0000313" key="12">
    <source>
        <dbReference type="EMBL" id="ERF72999.1"/>
    </source>
</evidence>
<dbReference type="RefSeq" id="XP_007801364.1">
    <property type="nucleotide sequence ID" value="XM_007803173.1"/>
</dbReference>
<keyword evidence="6" id="KW-0805">Transcription regulation</keyword>
<dbReference type="GO" id="GO:0006351">
    <property type="term" value="P:DNA-templated transcription"/>
    <property type="evidence" value="ECO:0007669"/>
    <property type="project" value="InterPro"/>
</dbReference>
<organism evidence="12 13">
    <name type="scientific">Endocarpon pusillum (strain Z07020 / HMAS-L-300199)</name>
    <name type="common">Lichen-forming fungus</name>
    <dbReference type="NCBI Taxonomy" id="1263415"/>
    <lineage>
        <taxon>Eukaryota</taxon>
        <taxon>Fungi</taxon>
        <taxon>Dikarya</taxon>
        <taxon>Ascomycota</taxon>
        <taxon>Pezizomycotina</taxon>
        <taxon>Eurotiomycetes</taxon>
        <taxon>Chaetothyriomycetidae</taxon>
        <taxon>Verrucariales</taxon>
        <taxon>Verrucariaceae</taxon>
        <taxon>Endocarpon</taxon>
    </lineage>
</organism>
<dbReference type="GO" id="GO:0000981">
    <property type="term" value="F:DNA-binding transcription factor activity, RNA polymerase II-specific"/>
    <property type="evidence" value="ECO:0007669"/>
    <property type="project" value="InterPro"/>
</dbReference>
<dbReference type="GeneID" id="19243697"/>
<keyword evidence="5" id="KW-1133">Transmembrane helix</keyword>
<dbReference type="Gene3D" id="1.20.120.550">
    <property type="entry name" value="Membrane associated eicosanoid/glutathione metabolism-like domain"/>
    <property type="match status" value="1"/>
</dbReference>
<evidence type="ECO:0000256" key="6">
    <source>
        <dbReference type="ARBA" id="ARBA00023015"/>
    </source>
</evidence>
<keyword evidence="10" id="KW-0539">Nucleus</keyword>
<dbReference type="InterPro" id="IPR023352">
    <property type="entry name" value="MAPEG-like_dom_sf"/>
</dbReference>
<evidence type="ECO:0000256" key="9">
    <source>
        <dbReference type="ARBA" id="ARBA00023163"/>
    </source>
</evidence>
<evidence type="ECO:0000256" key="4">
    <source>
        <dbReference type="ARBA" id="ARBA00022723"/>
    </source>
</evidence>
<gene>
    <name evidence="12" type="ORF">EPUS_08856</name>
</gene>
<keyword evidence="3" id="KW-0812">Transmembrane</keyword>
<proteinExistence type="predicted"/>
<dbReference type="GO" id="GO:0003677">
    <property type="term" value="F:DNA binding"/>
    <property type="evidence" value="ECO:0007669"/>
    <property type="project" value="UniProtKB-KW"/>
</dbReference>
<dbReference type="HOGENOM" id="CLU_011017_3_1_1"/>
<dbReference type="Pfam" id="PF04082">
    <property type="entry name" value="Fungal_trans"/>
    <property type="match status" value="1"/>
</dbReference>
<dbReference type="SUPFAM" id="SSF161084">
    <property type="entry name" value="MAPEG domain-like"/>
    <property type="match status" value="1"/>
</dbReference>
<dbReference type="EMBL" id="KE721003">
    <property type="protein sequence ID" value="ERF72999.1"/>
    <property type="molecule type" value="Genomic_DNA"/>
</dbReference>
<evidence type="ECO:0000256" key="10">
    <source>
        <dbReference type="ARBA" id="ARBA00023242"/>
    </source>
</evidence>
<evidence type="ECO:0000256" key="5">
    <source>
        <dbReference type="ARBA" id="ARBA00022989"/>
    </source>
</evidence>
<dbReference type="eggNOG" id="ENOG502QVC1">
    <property type="taxonomic scope" value="Eukaryota"/>
</dbReference>
<evidence type="ECO:0000259" key="11">
    <source>
        <dbReference type="SMART" id="SM00906"/>
    </source>
</evidence>
<evidence type="ECO:0000256" key="8">
    <source>
        <dbReference type="ARBA" id="ARBA00023136"/>
    </source>
</evidence>
<dbReference type="OMA" id="ECEKRAM"/>